<dbReference type="Proteomes" id="UP001057522">
    <property type="component" value="Unassembled WGS sequence"/>
</dbReference>
<name>A0ABT0TSI8_9HELI</name>
<evidence type="ECO:0000313" key="4">
    <source>
        <dbReference type="Proteomes" id="UP001057522"/>
    </source>
</evidence>
<dbReference type="EMBL" id="JAMOKX010000001">
    <property type="protein sequence ID" value="MCL9818814.1"/>
    <property type="molecule type" value="Genomic_DNA"/>
</dbReference>
<reference evidence="3" key="1">
    <citation type="submission" date="2022-06" db="EMBL/GenBank/DDBJ databases">
        <title>Helicobacter colisuis sp. nov.</title>
        <authorList>
            <person name="Papic B."/>
            <person name="Gruntar I."/>
        </authorList>
    </citation>
    <scope>NUCLEOTIDE SEQUENCE</scope>
    <source>
        <strain evidence="3">11154-15</strain>
    </source>
</reference>
<organism evidence="3 4">
    <name type="scientific">Helicobacter colisuis</name>
    <dbReference type="NCBI Taxonomy" id="2949739"/>
    <lineage>
        <taxon>Bacteria</taxon>
        <taxon>Pseudomonadati</taxon>
        <taxon>Campylobacterota</taxon>
        <taxon>Epsilonproteobacteria</taxon>
        <taxon>Campylobacterales</taxon>
        <taxon>Helicobacteraceae</taxon>
        <taxon>Helicobacter</taxon>
    </lineage>
</organism>
<proteinExistence type="predicted"/>
<gene>
    <name evidence="3" type="ORF">NCR95_01265</name>
</gene>
<protein>
    <recommendedName>
        <fullName evidence="5">Periplasmic protein</fullName>
    </recommendedName>
</protein>
<keyword evidence="2" id="KW-0472">Membrane</keyword>
<evidence type="ECO:0000256" key="1">
    <source>
        <dbReference type="SAM" id="Coils"/>
    </source>
</evidence>
<keyword evidence="1" id="KW-0175">Coiled coil</keyword>
<comment type="caution">
    <text evidence="3">The sequence shown here is derived from an EMBL/GenBank/DDBJ whole genome shotgun (WGS) entry which is preliminary data.</text>
</comment>
<evidence type="ECO:0000256" key="2">
    <source>
        <dbReference type="SAM" id="Phobius"/>
    </source>
</evidence>
<keyword evidence="2" id="KW-0812">Transmembrane</keyword>
<feature type="transmembrane region" description="Helical" evidence="2">
    <location>
        <begin position="21"/>
        <end position="43"/>
    </location>
</feature>
<accession>A0ABT0TSI8</accession>
<sequence length="229" mass="26295">MSQENESVELNLEEKPKKSHFLTYLLLLILLIAIIFSLGYYFLNNGVGKNIISNLQNSLNKKEMQPANDEHTQKYAKDEEIERLQNALIQKEKELQKLSQSLSNSTQKPTTLQLRYTIKPKKQIIAECFSMQTGKWEIPQGCLLSLTTKINKELENDKKVVAFEVQGIVDNNPYKGLSPELKQEGLASFRAWNAIREINKKLPNVTAFEGPSLESKDKRGYRIKAYFVE</sequence>
<evidence type="ECO:0008006" key="5">
    <source>
        <dbReference type="Google" id="ProtNLM"/>
    </source>
</evidence>
<keyword evidence="2" id="KW-1133">Transmembrane helix</keyword>
<evidence type="ECO:0000313" key="3">
    <source>
        <dbReference type="EMBL" id="MCL9818814.1"/>
    </source>
</evidence>
<feature type="coiled-coil region" evidence="1">
    <location>
        <begin position="74"/>
        <end position="108"/>
    </location>
</feature>
<dbReference type="RefSeq" id="WP_250603348.1">
    <property type="nucleotide sequence ID" value="NZ_JAMOKX010000001.1"/>
</dbReference>
<keyword evidence="4" id="KW-1185">Reference proteome</keyword>